<sequence length="113" mass="11727">MAPLKTVSKIACAVVFISVVGVGVMTVVGGVPANTAPTPQEVSAAKLFATAALAPTVKDTKMTYTSCALGLFDCKQREIGPMSAETCDGVAALIKSGSHEPWYRKVNIVCLPK</sequence>
<evidence type="ECO:0000256" key="1">
    <source>
        <dbReference type="SAM" id="Phobius"/>
    </source>
</evidence>
<dbReference type="EMBL" id="JAMDHA010000006">
    <property type="protein sequence ID" value="MDD1007291.1"/>
    <property type="molecule type" value="Genomic_DNA"/>
</dbReference>
<keyword evidence="1" id="KW-1133">Transmembrane helix</keyword>
<reference evidence="2 3" key="1">
    <citation type="submission" date="2022-05" db="EMBL/GenBank/DDBJ databases">
        <title>Novel Pseudomonas spp. Isolated from a Rainbow Trout Aquaculture Facility.</title>
        <authorList>
            <person name="Testerman T."/>
            <person name="Graf J."/>
        </authorList>
    </citation>
    <scope>NUCLEOTIDE SEQUENCE [LARGE SCALE GENOMIC DNA]</scope>
    <source>
        <strain evidence="2 3">ID1042</strain>
    </source>
</reference>
<keyword evidence="3" id="KW-1185">Reference proteome</keyword>
<keyword evidence="1" id="KW-0812">Transmembrane</keyword>
<gene>
    <name evidence="2" type="ORF">M5G27_07325</name>
</gene>
<protein>
    <submittedName>
        <fullName evidence="2">Uncharacterized protein</fullName>
    </submittedName>
</protein>
<proteinExistence type="predicted"/>
<feature type="transmembrane region" description="Helical" evidence="1">
    <location>
        <begin position="12"/>
        <end position="33"/>
    </location>
</feature>
<accession>A0A9X4H9F7</accession>
<evidence type="ECO:0000313" key="2">
    <source>
        <dbReference type="EMBL" id="MDD1007291.1"/>
    </source>
</evidence>
<organism evidence="2 3">
    <name type="scientific">Pseudomonas shahriarae</name>
    <dbReference type="NCBI Taxonomy" id="2745512"/>
    <lineage>
        <taxon>Bacteria</taxon>
        <taxon>Pseudomonadati</taxon>
        <taxon>Pseudomonadota</taxon>
        <taxon>Gammaproteobacteria</taxon>
        <taxon>Pseudomonadales</taxon>
        <taxon>Pseudomonadaceae</taxon>
        <taxon>Pseudomonas</taxon>
    </lineage>
</organism>
<dbReference type="RefSeq" id="WP_273875770.1">
    <property type="nucleotide sequence ID" value="NZ_JAMDHA010000006.1"/>
</dbReference>
<dbReference type="AlphaFoldDB" id="A0A9X4H9F7"/>
<keyword evidence="1" id="KW-0472">Membrane</keyword>
<name>A0A9X4H9F7_9PSED</name>
<evidence type="ECO:0000313" key="3">
    <source>
        <dbReference type="Proteomes" id="UP001148185"/>
    </source>
</evidence>
<comment type="caution">
    <text evidence="2">The sequence shown here is derived from an EMBL/GenBank/DDBJ whole genome shotgun (WGS) entry which is preliminary data.</text>
</comment>
<dbReference type="Proteomes" id="UP001148185">
    <property type="component" value="Unassembled WGS sequence"/>
</dbReference>